<organism evidence="1 2">
    <name type="scientific">Echinicola jeungdonensis</name>
    <dbReference type="NCBI Taxonomy" id="709343"/>
    <lineage>
        <taxon>Bacteria</taxon>
        <taxon>Pseudomonadati</taxon>
        <taxon>Bacteroidota</taxon>
        <taxon>Cytophagia</taxon>
        <taxon>Cytophagales</taxon>
        <taxon>Cyclobacteriaceae</taxon>
        <taxon>Echinicola</taxon>
    </lineage>
</organism>
<proteinExistence type="predicted"/>
<dbReference type="RefSeq" id="WP_290249470.1">
    <property type="nucleotide sequence ID" value="NZ_JAUFQT010000002.1"/>
</dbReference>
<keyword evidence="2" id="KW-1185">Reference proteome</keyword>
<sequence>MISITLLVSTLVYSQDEDIFGIDTKLKTRKSESEVGNFTRGIISNISLEIAGGYGRQDNQMNFLSSTPDGYPISSLPTDSSPGNIPANETNEFNNWSYSVPIDAGVRINLFNIFTIGGGYGRAFGKMPAMTNDQYAFHFEQEKFVFEKLYGTLGLVIYDAKRRISFLKWRYRKYASQNTYMQAEKKLRMQQRYPWRFIVEGEYGTVKFSKSFDQNLSITEPYYGVGLRIERDLSEYTKLFIKPAVEMKTFNYNHPSLEEIQTIDQMVYRIQFGVSLRLPGTKRCKVAGCGVKMKHLHDGVEYRGSSIWNMQNRKIGQWYE</sequence>
<protein>
    <recommendedName>
        <fullName evidence="3">Outer membrane protein beta-barrel domain-containing protein</fullName>
    </recommendedName>
</protein>
<gene>
    <name evidence="1" type="ORF">ACFFUR_09570</name>
</gene>
<name>A0ABV5J5F0_9BACT</name>
<reference evidence="1 2" key="1">
    <citation type="submission" date="2024-09" db="EMBL/GenBank/DDBJ databases">
        <authorList>
            <person name="Sun Q."/>
            <person name="Mori K."/>
        </authorList>
    </citation>
    <scope>NUCLEOTIDE SEQUENCE [LARGE SCALE GENOMIC DNA]</scope>
    <source>
        <strain evidence="1 2">CECT 7682</strain>
    </source>
</reference>
<accession>A0ABV5J5F0</accession>
<comment type="caution">
    <text evidence="1">The sequence shown here is derived from an EMBL/GenBank/DDBJ whole genome shotgun (WGS) entry which is preliminary data.</text>
</comment>
<evidence type="ECO:0008006" key="3">
    <source>
        <dbReference type="Google" id="ProtNLM"/>
    </source>
</evidence>
<dbReference type="EMBL" id="JBHMEW010000057">
    <property type="protein sequence ID" value="MFB9212057.1"/>
    <property type="molecule type" value="Genomic_DNA"/>
</dbReference>
<dbReference type="Proteomes" id="UP001589654">
    <property type="component" value="Unassembled WGS sequence"/>
</dbReference>
<evidence type="ECO:0000313" key="2">
    <source>
        <dbReference type="Proteomes" id="UP001589654"/>
    </source>
</evidence>
<evidence type="ECO:0000313" key="1">
    <source>
        <dbReference type="EMBL" id="MFB9212057.1"/>
    </source>
</evidence>